<accession>A0AC61NL97</accession>
<evidence type="ECO:0000313" key="2">
    <source>
        <dbReference type="Proteomes" id="UP000682782"/>
    </source>
</evidence>
<keyword evidence="2" id="KW-1185">Reference proteome</keyword>
<protein>
    <submittedName>
        <fullName evidence="1">GNAT family N-acetyltransferase</fullName>
    </submittedName>
</protein>
<reference evidence="1" key="1">
    <citation type="submission" date="2021-01" db="EMBL/GenBank/DDBJ databases">
        <title>Complete genome sequence of Clostridiales bacterium R-7.</title>
        <authorList>
            <person name="Mahoney-Kurpe S.C."/>
            <person name="Palevich N."/>
            <person name="Koike S."/>
            <person name="Moon C.D."/>
            <person name="Attwood G.T."/>
        </authorList>
    </citation>
    <scope>NUCLEOTIDE SEQUENCE</scope>
    <source>
        <strain evidence="1">R-7</strain>
    </source>
</reference>
<evidence type="ECO:0000313" key="1">
    <source>
        <dbReference type="EMBL" id="QUC67178.1"/>
    </source>
</evidence>
<name>A0AC61NL97_9FIRM</name>
<dbReference type="EMBL" id="CP068393">
    <property type="protein sequence ID" value="QUC67178.1"/>
    <property type="molecule type" value="Genomic_DNA"/>
</dbReference>
<proteinExistence type="predicted"/>
<organism evidence="1 2">
    <name type="scientific">Aristaeella hokkaidonensis</name>
    <dbReference type="NCBI Taxonomy" id="3046382"/>
    <lineage>
        <taxon>Bacteria</taxon>
        <taxon>Bacillati</taxon>
        <taxon>Bacillota</taxon>
        <taxon>Clostridia</taxon>
        <taxon>Eubacteriales</taxon>
        <taxon>Aristaeellaceae</taxon>
        <taxon>Aristaeella</taxon>
    </lineage>
</organism>
<gene>
    <name evidence="1" type="ORF">JYE49_00200</name>
</gene>
<dbReference type="Proteomes" id="UP000682782">
    <property type="component" value="Chromosome"/>
</dbReference>
<sequence length="160" mass="18745">MIRKVERADIPECVRVIRDSFRTVADEFGFTKENAPRFTAFAMTEEWLLWQMEGEHRLMFADEEDGVIRGYYSLQLLDSGECELNNLSVLPEYRHQGIGGRMLKHAMDTAREHQRKVINLGIVEENTVLRQWYERNGAVHTGTEKYDFFPFTCGYMKISL</sequence>